<name>A0A510E4D0_9CREN</name>
<sequence length="231" mass="25842">MEQEYAELFNDDVKNALQDALKDMKNNVDVYVFIDSADENCQYCDLTVKFMNFVADSCPKDENGSSKLKVHVFDRQKDKEAFTEYEVERVPTVALEKGKIRWTGAPLGEEIRALVETLVRISQGESGLSPETVEAIKSKINGKVKVETLVTPSCPYCPYAALIAHMVAYEACKQGKCNVVSDVVESYENQDIAEKYQVMSVPTVAVNESVEFIGVPTEENFVNSLEEKQKA</sequence>
<evidence type="ECO:0000313" key="5">
    <source>
        <dbReference type="Proteomes" id="UP000322983"/>
    </source>
</evidence>
<dbReference type="KEGG" id="step:IC006_1863"/>
<dbReference type="OrthoDB" id="35385at2157"/>
<dbReference type="RefSeq" id="WP_054844856.1">
    <property type="nucleotide sequence ID" value="NZ_AP018929.1"/>
</dbReference>
<keyword evidence="5" id="KW-1185">Reference proteome</keyword>
<comment type="similarity">
    <text evidence="1">Belongs to the glutaredoxin family.</text>
</comment>
<dbReference type="InterPro" id="IPR036249">
    <property type="entry name" value="Thioredoxin-like_sf"/>
</dbReference>
<dbReference type="Pfam" id="PF13192">
    <property type="entry name" value="Thioredoxin_3"/>
    <property type="match status" value="2"/>
</dbReference>
<reference evidence="6" key="1">
    <citation type="submission" date="2018-09" db="EMBL/GenBank/DDBJ databases">
        <title>Complete Genome Sequencing of Sulfolobus sp. JCM 16834.</title>
        <authorList>
            <person name="Kato S."/>
            <person name="Itoh T."/>
            <person name="Ohkuma M."/>
        </authorList>
    </citation>
    <scope>NUCLEOTIDE SEQUENCE [LARGE SCALE GENOMIC DNA]</scope>
    <source>
        <strain evidence="6">IC-007</strain>
    </source>
</reference>
<feature type="domain" description="Thioredoxin-like fold" evidence="2">
    <location>
        <begin position="38"/>
        <end position="116"/>
    </location>
</feature>
<evidence type="ECO:0000313" key="4">
    <source>
        <dbReference type="EMBL" id="BBG27326.1"/>
    </source>
</evidence>
<dbReference type="EMBL" id="AP018929">
    <property type="protein sequence ID" value="BBG24538.1"/>
    <property type="molecule type" value="Genomic_DNA"/>
</dbReference>
<dbReference type="InterPro" id="IPR011903">
    <property type="entry name" value="TON_0319-like"/>
</dbReference>
<dbReference type="SUPFAM" id="SSF52833">
    <property type="entry name" value="Thioredoxin-like"/>
    <property type="match status" value="2"/>
</dbReference>
<dbReference type="EMBL" id="AP018930">
    <property type="protein sequence ID" value="BBG27326.1"/>
    <property type="molecule type" value="Genomic_DNA"/>
</dbReference>
<evidence type="ECO:0000313" key="6">
    <source>
        <dbReference type="Proteomes" id="UP000325030"/>
    </source>
</evidence>
<dbReference type="InterPro" id="IPR012336">
    <property type="entry name" value="Thioredoxin-like_fold"/>
</dbReference>
<evidence type="ECO:0000313" key="3">
    <source>
        <dbReference type="EMBL" id="BBG24538.1"/>
    </source>
</evidence>
<proteinExistence type="inferred from homology"/>
<dbReference type="Proteomes" id="UP000325030">
    <property type="component" value="Chromosome"/>
</dbReference>
<dbReference type="NCBIfam" id="TIGR02187">
    <property type="entry name" value="PDO_seleno_TRX"/>
    <property type="match status" value="1"/>
</dbReference>
<evidence type="ECO:0000259" key="2">
    <source>
        <dbReference type="Pfam" id="PF13192"/>
    </source>
</evidence>
<dbReference type="PANTHER" id="PTHR37170:SF1">
    <property type="entry name" value="GLUTAREDOXIN-LIKE PROTEIN"/>
    <property type="match status" value="1"/>
</dbReference>
<evidence type="ECO:0000256" key="1">
    <source>
        <dbReference type="ARBA" id="ARBA00007787"/>
    </source>
</evidence>
<dbReference type="CDD" id="cd02973">
    <property type="entry name" value="TRX_GRX_like"/>
    <property type="match status" value="1"/>
</dbReference>
<reference evidence="4 5" key="2">
    <citation type="journal article" date="2020" name="Int. J. Syst. Evol. Microbiol.">
        <title>Sulfuracidifex tepidarius gen. nov., sp. nov. and transfer of Sulfolobus metallicus Huber and Stetter 1992 to the genus Sulfuracidifex as Sulfuracidifex metallicus comb. nov.</title>
        <authorList>
            <person name="Itoh T."/>
            <person name="Miura T."/>
            <person name="Sakai H.D."/>
            <person name="Kato S."/>
            <person name="Ohkuma M."/>
            <person name="Takashina T."/>
        </authorList>
    </citation>
    <scope>NUCLEOTIDE SEQUENCE</scope>
    <source>
        <strain evidence="3 5">IC-006</strain>
        <strain evidence="4">IC-007</strain>
    </source>
</reference>
<accession>A0A510E4D0</accession>
<gene>
    <name evidence="3" type="ORF">IC006_1863</name>
    <name evidence="4" type="ORF">IC007_1871</name>
</gene>
<dbReference type="STRING" id="1294262.GCA_001316085_00141"/>
<dbReference type="GeneID" id="41718206"/>
<dbReference type="AlphaFoldDB" id="A0A510E4D0"/>
<protein>
    <submittedName>
        <fullName evidence="4">Thioredoxin</fullName>
    </submittedName>
</protein>
<dbReference type="Proteomes" id="UP000322983">
    <property type="component" value="Chromosome"/>
</dbReference>
<feature type="domain" description="Thioredoxin-like fold" evidence="2">
    <location>
        <begin position="146"/>
        <end position="223"/>
    </location>
</feature>
<organism evidence="4 6">
    <name type="scientific">Sulfuracidifex tepidarius</name>
    <dbReference type="NCBI Taxonomy" id="1294262"/>
    <lineage>
        <taxon>Archaea</taxon>
        <taxon>Thermoproteota</taxon>
        <taxon>Thermoprotei</taxon>
        <taxon>Sulfolobales</taxon>
        <taxon>Sulfolobaceae</taxon>
        <taxon>Sulfuracidifex</taxon>
    </lineage>
</organism>
<dbReference type="PANTHER" id="PTHR37170">
    <property type="entry name" value="GLUTAREDOXIN-RELATED"/>
    <property type="match status" value="1"/>
</dbReference>
<dbReference type="Gene3D" id="3.40.30.10">
    <property type="entry name" value="Glutaredoxin"/>
    <property type="match status" value="2"/>
</dbReference>
<accession>A0A510DX53</accession>